<evidence type="ECO:0000259" key="7">
    <source>
        <dbReference type="SMART" id="SM00563"/>
    </source>
</evidence>
<gene>
    <name evidence="8" type="ORF">DFP90_11649</name>
</gene>
<dbReference type="Pfam" id="PF01553">
    <property type="entry name" value="Acyltransferase"/>
    <property type="match status" value="1"/>
</dbReference>
<evidence type="ECO:0000256" key="5">
    <source>
        <dbReference type="ARBA" id="ARBA00023315"/>
    </source>
</evidence>
<evidence type="ECO:0000256" key="2">
    <source>
        <dbReference type="ARBA" id="ARBA00022516"/>
    </source>
</evidence>
<dbReference type="InterPro" id="IPR002123">
    <property type="entry name" value="Plipid/glycerol_acylTrfase"/>
</dbReference>
<comment type="caution">
    <text evidence="8">The sequence shown here is derived from an EMBL/GenBank/DDBJ whole genome shotgun (WGS) entry which is preliminary data.</text>
</comment>
<dbReference type="PANTHER" id="PTHR10434:SF64">
    <property type="entry name" value="1-ACYL-SN-GLYCEROL-3-PHOSPHATE ACYLTRANSFERASE-RELATED"/>
    <property type="match status" value="1"/>
</dbReference>
<dbReference type="RefSeq" id="WP_115939271.1">
    <property type="nucleotide sequence ID" value="NZ_QRDW01000016.1"/>
</dbReference>
<protein>
    <submittedName>
        <fullName evidence="8">Lyso-ornithine lipid acyltransferase</fullName>
    </submittedName>
</protein>
<dbReference type="AlphaFoldDB" id="A0A3D9H403"/>
<evidence type="ECO:0000256" key="1">
    <source>
        <dbReference type="ARBA" id="ARBA00005189"/>
    </source>
</evidence>
<dbReference type="EMBL" id="QRDW01000016">
    <property type="protein sequence ID" value="RED44208.1"/>
    <property type="molecule type" value="Genomic_DNA"/>
</dbReference>
<keyword evidence="5 8" id="KW-0012">Acyltransferase</keyword>
<dbReference type="OrthoDB" id="9806880at2"/>
<organism evidence="8 9">
    <name type="scientific">Aestuariispira insulae</name>
    <dbReference type="NCBI Taxonomy" id="1461337"/>
    <lineage>
        <taxon>Bacteria</taxon>
        <taxon>Pseudomonadati</taxon>
        <taxon>Pseudomonadota</taxon>
        <taxon>Alphaproteobacteria</taxon>
        <taxon>Rhodospirillales</taxon>
        <taxon>Kiloniellaceae</taxon>
        <taxon>Aestuariispira</taxon>
    </lineage>
</organism>
<dbReference type="Proteomes" id="UP000256845">
    <property type="component" value="Unassembled WGS sequence"/>
</dbReference>
<evidence type="ECO:0000256" key="4">
    <source>
        <dbReference type="ARBA" id="ARBA00023098"/>
    </source>
</evidence>
<evidence type="ECO:0000256" key="3">
    <source>
        <dbReference type="ARBA" id="ARBA00022679"/>
    </source>
</evidence>
<evidence type="ECO:0000313" key="9">
    <source>
        <dbReference type="Proteomes" id="UP000256845"/>
    </source>
</evidence>
<keyword evidence="9" id="KW-1185">Reference proteome</keyword>
<dbReference type="GO" id="GO:0006654">
    <property type="term" value="P:phosphatidic acid biosynthetic process"/>
    <property type="evidence" value="ECO:0007669"/>
    <property type="project" value="TreeGrafter"/>
</dbReference>
<dbReference type="CDD" id="cd07989">
    <property type="entry name" value="LPLAT_AGPAT-like"/>
    <property type="match status" value="1"/>
</dbReference>
<keyword evidence="3 8" id="KW-0808">Transferase</keyword>
<feature type="domain" description="Phospholipid/glycerol acyltransferase" evidence="7">
    <location>
        <begin position="83"/>
        <end position="197"/>
    </location>
</feature>
<dbReference type="PANTHER" id="PTHR10434">
    <property type="entry name" value="1-ACYL-SN-GLYCEROL-3-PHOSPHATE ACYLTRANSFERASE"/>
    <property type="match status" value="1"/>
</dbReference>
<feature type="transmembrane region" description="Helical" evidence="6">
    <location>
        <begin position="20"/>
        <end position="43"/>
    </location>
</feature>
<reference evidence="8 9" key="1">
    <citation type="submission" date="2018-07" db="EMBL/GenBank/DDBJ databases">
        <title>Genomic Encyclopedia of Type Strains, Phase III (KMG-III): the genomes of soil and plant-associated and newly described type strains.</title>
        <authorList>
            <person name="Whitman W."/>
        </authorList>
    </citation>
    <scope>NUCLEOTIDE SEQUENCE [LARGE SCALE GENOMIC DNA]</scope>
    <source>
        <strain evidence="8 9">CECT 8488</strain>
    </source>
</reference>
<dbReference type="SMART" id="SM00563">
    <property type="entry name" value="PlsC"/>
    <property type="match status" value="1"/>
</dbReference>
<evidence type="ECO:0000256" key="6">
    <source>
        <dbReference type="SAM" id="Phobius"/>
    </source>
</evidence>
<keyword evidence="4" id="KW-0443">Lipid metabolism</keyword>
<comment type="pathway">
    <text evidence="1">Lipid metabolism.</text>
</comment>
<proteinExistence type="predicted"/>
<keyword evidence="6" id="KW-0812">Transmembrane</keyword>
<sequence length="310" mass="34436">MSGDRASSGGSSLVTERHSSFRASINLAAFLLMVVVLLPLYVLSYPLGRHTQRIFAKAFFKYCNILVGLKVKRSGAKPNGRGTLYVANHASYLDIPVLGALTNGQFVAKSEVRGWPVFGFLAAIARTIFVSRQTSRIPQERLEIASRLARGESIFIFPEGSSSDGTGVLPFRPGLLSAVHADPDLVIPVQPVSVTYGPESKKKPVQPKEVRDQYAWYGDMELAPHLWYLFGISRKIRVNVHFHEPRPATEFENPRDLAIWAEHAVAKDMAQRLPGIGKAPRDPEEQVKPLQLVVENDEDPKKLKGLRKMN</sequence>
<keyword evidence="6" id="KW-0472">Membrane</keyword>
<name>A0A3D9H403_9PROT</name>
<dbReference type="SUPFAM" id="SSF69593">
    <property type="entry name" value="Glycerol-3-phosphate (1)-acyltransferase"/>
    <property type="match status" value="1"/>
</dbReference>
<accession>A0A3D9H403</accession>
<keyword evidence="6" id="KW-1133">Transmembrane helix</keyword>
<keyword evidence="2" id="KW-0444">Lipid biosynthesis</keyword>
<dbReference type="GO" id="GO:0003841">
    <property type="term" value="F:1-acylglycerol-3-phosphate O-acyltransferase activity"/>
    <property type="evidence" value="ECO:0007669"/>
    <property type="project" value="TreeGrafter"/>
</dbReference>
<evidence type="ECO:0000313" key="8">
    <source>
        <dbReference type="EMBL" id="RED44208.1"/>
    </source>
</evidence>